<evidence type="ECO:0000256" key="6">
    <source>
        <dbReference type="ARBA" id="ARBA00022989"/>
    </source>
</evidence>
<protein>
    <submittedName>
        <fullName evidence="10">Protein translocase subunit</fullName>
    </submittedName>
</protein>
<dbReference type="CDD" id="cd20070">
    <property type="entry name" value="5TM_YidC_Alb3"/>
    <property type="match status" value="1"/>
</dbReference>
<keyword evidence="7" id="KW-0472">Membrane</keyword>
<name>A0A0D8I661_9CLOT</name>
<evidence type="ECO:0000313" key="10">
    <source>
        <dbReference type="EMBL" id="AKL96093.1"/>
    </source>
</evidence>
<keyword evidence="8" id="KW-0143">Chaperone</keyword>
<keyword evidence="2" id="KW-0813">Transport</keyword>
<dbReference type="PANTHER" id="PTHR12428:SF65">
    <property type="entry name" value="CYTOCHROME C OXIDASE ASSEMBLY PROTEIN COX18, MITOCHONDRIAL"/>
    <property type="match status" value="1"/>
</dbReference>
<reference evidence="10 11" key="1">
    <citation type="submission" date="2014-10" db="EMBL/GenBank/DDBJ databases">
        <title>Genome sequence of Clostridium aceticum DSM 1496.</title>
        <authorList>
            <person name="Poehlein A."/>
            <person name="Schiel-Bengelsdorf B."/>
            <person name="Gottschalk G."/>
            <person name="Duerre P."/>
            <person name="Daniel R."/>
        </authorList>
    </citation>
    <scope>NUCLEOTIDE SEQUENCE [LARGE SCALE GENOMIC DNA]</scope>
    <source>
        <strain evidence="10 11">DSM 1496</strain>
    </source>
</reference>
<keyword evidence="5" id="KW-0653">Protein transport</keyword>
<comment type="similarity">
    <text evidence="9">Belongs to the OXA1/ALB3/YidC family.</text>
</comment>
<accession>A0A0D8I661</accession>
<dbReference type="RefSeq" id="WP_044826436.1">
    <property type="nucleotide sequence ID" value="NZ_CP009687.1"/>
</dbReference>
<evidence type="ECO:0000256" key="8">
    <source>
        <dbReference type="ARBA" id="ARBA00023186"/>
    </source>
</evidence>
<dbReference type="PRINTS" id="PR01900">
    <property type="entry name" value="YIDCPROTEIN"/>
</dbReference>
<evidence type="ECO:0000256" key="7">
    <source>
        <dbReference type="ARBA" id="ARBA00023136"/>
    </source>
</evidence>
<comment type="subcellular location">
    <subcellularLocation>
        <location evidence="1">Cell membrane</location>
        <topology evidence="1">Multi-pass membrane protein</topology>
    </subcellularLocation>
    <subcellularLocation>
        <location evidence="9">Membrane</location>
        <topology evidence="9">Multi-pass membrane protein</topology>
    </subcellularLocation>
</comment>
<dbReference type="PATRIC" id="fig|84022.5.peg.2596"/>
<evidence type="ECO:0000256" key="2">
    <source>
        <dbReference type="ARBA" id="ARBA00022448"/>
    </source>
</evidence>
<dbReference type="Pfam" id="PF02096">
    <property type="entry name" value="60KD_IMP"/>
    <property type="match status" value="1"/>
</dbReference>
<sequence>MNVIVQPLGALLRIIFQLTGSYGVAIIVFTVIVKLAMVPLTMKQTKSMKRMQELQPKIKEVQEKYKNNQEQMNIKVMELYKEYNVSPFGGCLPLLIQFPIIIGLFTVLRNPVDFGFSQEVVEAGFLWIPNLSQEDPWLLPLFAGLTTYLSSATMSTSGGKQDVTQAMMKYFMPVMIFWWGRSFPAGLTLYWGISNLFQIAQQLVINRPSLKLRGDVKQHSS</sequence>
<proteinExistence type="inferred from homology"/>
<organism evidence="10 11">
    <name type="scientific">Clostridium aceticum</name>
    <dbReference type="NCBI Taxonomy" id="84022"/>
    <lineage>
        <taxon>Bacteria</taxon>
        <taxon>Bacillati</taxon>
        <taxon>Bacillota</taxon>
        <taxon>Clostridia</taxon>
        <taxon>Eubacteriales</taxon>
        <taxon>Clostridiaceae</taxon>
        <taxon>Clostridium</taxon>
    </lineage>
</organism>
<dbReference type="InterPro" id="IPR001708">
    <property type="entry name" value="YidC/ALB3/OXA1/COX18"/>
</dbReference>
<evidence type="ECO:0000256" key="9">
    <source>
        <dbReference type="RuleBase" id="RU003945"/>
    </source>
</evidence>
<dbReference type="GO" id="GO:0015031">
    <property type="term" value="P:protein transport"/>
    <property type="evidence" value="ECO:0007669"/>
    <property type="project" value="UniProtKB-KW"/>
</dbReference>
<keyword evidence="6" id="KW-1133">Transmembrane helix</keyword>
<dbReference type="AlphaFoldDB" id="A0A0D8I661"/>
<dbReference type="InterPro" id="IPR028055">
    <property type="entry name" value="YidC/Oxa/ALB_C"/>
</dbReference>
<dbReference type="OrthoDB" id="9780552at2"/>
<evidence type="ECO:0000256" key="5">
    <source>
        <dbReference type="ARBA" id="ARBA00022927"/>
    </source>
</evidence>
<dbReference type="GO" id="GO:0032977">
    <property type="term" value="F:membrane insertase activity"/>
    <property type="evidence" value="ECO:0007669"/>
    <property type="project" value="InterPro"/>
</dbReference>
<dbReference type="EMBL" id="CP009687">
    <property type="protein sequence ID" value="AKL96093.1"/>
    <property type="molecule type" value="Genomic_DNA"/>
</dbReference>
<evidence type="ECO:0000256" key="4">
    <source>
        <dbReference type="ARBA" id="ARBA00022692"/>
    </source>
</evidence>
<dbReference type="STRING" id="84022.CACET_c26480"/>
<keyword evidence="4 9" id="KW-0812">Transmembrane</keyword>
<dbReference type="GO" id="GO:0051205">
    <property type="term" value="P:protein insertion into membrane"/>
    <property type="evidence" value="ECO:0007669"/>
    <property type="project" value="TreeGrafter"/>
</dbReference>
<dbReference type="GO" id="GO:0005886">
    <property type="term" value="C:plasma membrane"/>
    <property type="evidence" value="ECO:0007669"/>
    <property type="project" value="UniProtKB-SubCell"/>
</dbReference>
<evidence type="ECO:0000313" key="11">
    <source>
        <dbReference type="Proteomes" id="UP000035704"/>
    </source>
</evidence>
<dbReference type="NCBIfam" id="TIGR03592">
    <property type="entry name" value="yidC_oxa1_cterm"/>
    <property type="match status" value="1"/>
</dbReference>
<evidence type="ECO:0000256" key="3">
    <source>
        <dbReference type="ARBA" id="ARBA00022475"/>
    </source>
</evidence>
<dbReference type="PANTHER" id="PTHR12428">
    <property type="entry name" value="OXA1"/>
    <property type="match status" value="1"/>
</dbReference>
<keyword evidence="11" id="KW-1185">Reference proteome</keyword>
<keyword evidence="3" id="KW-1003">Cell membrane</keyword>
<dbReference type="Proteomes" id="UP000035704">
    <property type="component" value="Chromosome"/>
</dbReference>
<dbReference type="InterPro" id="IPR047196">
    <property type="entry name" value="YidC_ALB_C"/>
</dbReference>
<evidence type="ECO:0000256" key="1">
    <source>
        <dbReference type="ARBA" id="ARBA00004651"/>
    </source>
</evidence>
<gene>
    <name evidence="10" type="ORF">CACET_c26480</name>
</gene>
<dbReference type="KEGG" id="cace:CACET_c26480"/>